<dbReference type="Gene3D" id="1.20.1250.20">
    <property type="entry name" value="MFS general substrate transporter like domains"/>
    <property type="match status" value="1"/>
</dbReference>
<dbReference type="SUPFAM" id="SSF103473">
    <property type="entry name" value="MFS general substrate transporter"/>
    <property type="match status" value="1"/>
</dbReference>
<evidence type="ECO:0000313" key="8">
    <source>
        <dbReference type="EMBL" id="RNB89643.1"/>
    </source>
</evidence>
<feature type="transmembrane region" description="Helical" evidence="6">
    <location>
        <begin position="303"/>
        <end position="320"/>
    </location>
</feature>
<dbReference type="RefSeq" id="WP_122917898.1">
    <property type="nucleotide sequence ID" value="NZ_RHHQ01000008.1"/>
</dbReference>
<dbReference type="PRINTS" id="PR01036">
    <property type="entry name" value="TCRTETB"/>
</dbReference>
<feature type="transmembrane region" description="Helical" evidence="6">
    <location>
        <begin position="389"/>
        <end position="410"/>
    </location>
</feature>
<evidence type="ECO:0000256" key="4">
    <source>
        <dbReference type="ARBA" id="ARBA00022989"/>
    </source>
</evidence>
<comment type="caution">
    <text evidence="8">The sequence shown here is derived from an EMBL/GenBank/DDBJ whole genome shotgun (WGS) entry which is preliminary data.</text>
</comment>
<comment type="subcellular location">
    <subcellularLocation>
        <location evidence="1">Cell membrane</location>
        <topology evidence="1">Multi-pass membrane protein</topology>
    </subcellularLocation>
</comment>
<dbReference type="AlphaFoldDB" id="A0A3M8DNI3"/>
<feature type="transmembrane region" description="Helical" evidence="6">
    <location>
        <begin position="356"/>
        <end position="377"/>
    </location>
</feature>
<sequence>MSKEDTLPQAATAKQGAAMKEGLVIGLLGFTVIIIVMNTMMFNLALPKITQEFGLTSIGASWIVTGYSIVFAISAITYTRLSDFVPIRKLFTIGLACLGAASILGFFSHNFLMLLCARLLQASGAAAVPGLAIVLVTRFIPITRNGRAMSIIMSASSLGLGLGPVIGGSITQFLGWNSLFLVTGISLLLIPFFYRLLPQEKAQAGTFDFVGAVFIGVGTTGLLLYLTSRSWLMLAVGLVALLSFWVRIHRARNPFVSPALFRNKPYLMLSSLGIVSYINNFATLFLLPQVLAHMFALTPGESGLIIFPGAIISMVASNWIGKMIDRYGNDLLLRYAPLLLLVAAATFALLVGWSFYAIMVSYMLLSIGFSALTTSVSNEMARILHKEEVGAGMGLFQLTQFFSGAFSVAVTGSTLASQKGIALTDVYAEIFWGMTAVAVLAILCSIGYHFMKQARARRMNVGLSGE</sequence>
<keyword evidence="4 6" id="KW-1133">Transmembrane helix</keyword>
<dbReference type="InterPro" id="IPR011701">
    <property type="entry name" value="MFS"/>
</dbReference>
<feature type="transmembrane region" description="Helical" evidence="6">
    <location>
        <begin position="58"/>
        <end position="78"/>
    </location>
</feature>
<proteinExistence type="predicted"/>
<feature type="transmembrane region" description="Helical" evidence="6">
    <location>
        <begin position="119"/>
        <end position="136"/>
    </location>
</feature>
<feature type="transmembrane region" description="Helical" evidence="6">
    <location>
        <begin position="231"/>
        <end position="248"/>
    </location>
</feature>
<feature type="transmembrane region" description="Helical" evidence="6">
    <location>
        <begin position="148"/>
        <end position="167"/>
    </location>
</feature>
<organism evidence="8 9">
    <name type="scientific">Brevibacillus fluminis</name>
    <dbReference type="NCBI Taxonomy" id="511487"/>
    <lineage>
        <taxon>Bacteria</taxon>
        <taxon>Bacillati</taxon>
        <taxon>Bacillota</taxon>
        <taxon>Bacilli</taxon>
        <taxon>Bacillales</taxon>
        <taxon>Paenibacillaceae</taxon>
        <taxon>Brevibacillus</taxon>
    </lineage>
</organism>
<dbReference type="PANTHER" id="PTHR42718:SF9">
    <property type="entry name" value="MAJOR FACILITATOR SUPERFAMILY MULTIDRUG TRANSPORTER MFSC"/>
    <property type="match status" value="1"/>
</dbReference>
<feature type="transmembrane region" description="Helical" evidence="6">
    <location>
        <begin position="206"/>
        <end position="225"/>
    </location>
</feature>
<evidence type="ECO:0000256" key="6">
    <source>
        <dbReference type="SAM" id="Phobius"/>
    </source>
</evidence>
<reference evidence="8 9" key="1">
    <citation type="submission" date="2018-10" db="EMBL/GenBank/DDBJ databases">
        <title>Phylogenomics of Brevibacillus.</title>
        <authorList>
            <person name="Dunlap C."/>
        </authorList>
    </citation>
    <scope>NUCLEOTIDE SEQUENCE [LARGE SCALE GENOMIC DNA]</scope>
    <source>
        <strain evidence="8 9">JCM 15716</strain>
    </source>
</reference>
<feature type="transmembrane region" description="Helical" evidence="6">
    <location>
        <begin position="23"/>
        <end position="46"/>
    </location>
</feature>
<evidence type="ECO:0000256" key="3">
    <source>
        <dbReference type="ARBA" id="ARBA00022692"/>
    </source>
</evidence>
<dbReference type="InterPro" id="IPR036259">
    <property type="entry name" value="MFS_trans_sf"/>
</dbReference>
<accession>A0A3M8DNI3</accession>
<feature type="transmembrane region" description="Helical" evidence="6">
    <location>
        <begin position="90"/>
        <end position="107"/>
    </location>
</feature>
<dbReference type="PROSITE" id="PS50850">
    <property type="entry name" value="MFS"/>
    <property type="match status" value="1"/>
</dbReference>
<evidence type="ECO:0000256" key="5">
    <source>
        <dbReference type="ARBA" id="ARBA00023136"/>
    </source>
</evidence>
<keyword evidence="5 6" id="KW-0472">Membrane</keyword>
<dbReference type="InterPro" id="IPR020846">
    <property type="entry name" value="MFS_dom"/>
</dbReference>
<feature type="domain" description="Major facilitator superfamily (MFS) profile" evidence="7">
    <location>
        <begin position="24"/>
        <end position="453"/>
    </location>
</feature>
<protein>
    <submittedName>
        <fullName evidence="8">MFS transporter</fullName>
    </submittedName>
</protein>
<feature type="transmembrane region" description="Helical" evidence="6">
    <location>
        <begin position="430"/>
        <end position="450"/>
    </location>
</feature>
<gene>
    <name evidence="8" type="ORF">EDM56_10715</name>
</gene>
<feature type="transmembrane region" description="Helical" evidence="6">
    <location>
        <begin position="173"/>
        <end position="194"/>
    </location>
</feature>
<evidence type="ECO:0000256" key="2">
    <source>
        <dbReference type="ARBA" id="ARBA00022448"/>
    </source>
</evidence>
<keyword evidence="3 6" id="KW-0812">Transmembrane</keyword>
<feature type="transmembrane region" description="Helical" evidence="6">
    <location>
        <begin position="332"/>
        <end position="350"/>
    </location>
</feature>
<dbReference type="OrthoDB" id="2403626at2"/>
<dbReference type="GO" id="GO:0005886">
    <property type="term" value="C:plasma membrane"/>
    <property type="evidence" value="ECO:0007669"/>
    <property type="project" value="UniProtKB-SubCell"/>
</dbReference>
<feature type="transmembrane region" description="Helical" evidence="6">
    <location>
        <begin position="269"/>
        <end position="291"/>
    </location>
</feature>
<dbReference type="Gene3D" id="1.20.1720.10">
    <property type="entry name" value="Multidrug resistance protein D"/>
    <property type="match status" value="1"/>
</dbReference>
<keyword evidence="2" id="KW-0813">Transport</keyword>
<dbReference type="CDD" id="cd17321">
    <property type="entry name" value="MFS_MMR_MDR_like"/>
    <property type="match status" value="1"/>
</dbReference>
<evidence type="ECO:0000256" key="1">
    <source>
        <dbReference type="ARBA" id="ARBA00004651"/>
    </source>
</evidence>
<dbReference type="Proteomes" id="UP000271031">
    <property type="component" value="Unassembled WGS sequence"/>
</dbReference>
<keyword evidence="9" id="KW-1185">Reference proteome</keyword>
<evidence type="ECO:0000313" key="9">
    <source>
        <dbReference type="Proteomes" id="UP000271031"/>
    </source>
</evidence>
<name>A0A3M8DNI3_9BACL</name>
<dbReference type="Pfam" id="PF07690">
    <property type="entry name" value="MFS_1"/>
    <property type="match status" value="1"/>
</dbReference>
<dbReference type="EMBL" id="RHHQ01000008">
    <property type="protein sequence ID" value="RNB89643.1"/>
    <property type="molecule type" value="Genomic_DNA"/>
</dbReference>
<evidence type="ECO:0000259" key="7">
    <source>
        <dbReference type="PROSITE" id="PS50850"/>
    </source>
</evidence>
<dbReference type="PANTHER" id="PTHR42718">
    <property type="entry name" value="MAJOR FACILITATOR SUPERFAMILY MULTIDRUG TRANSPORTER MFSC"/>
    <property type="match status" value="1"/>
</dbReference>
<dbReference type="GO" id="GO:0022857">
    <property type="term" value="F:transmembrane transporter activity"/>
    <property type="evidence" value="ECO:0007669"/>
    <property type="project" value="InterPro"/>
</dbReference>